<sequence length="244" mass="26374">MADNSASSVSQVNRVVLPGDVIGSVADFEGSLEGKNKIKLGPGLREENGLIVVYKAGIFRHRSPSTYLIDCNQRRYVPVKEERVIGIITNRGSDSYKVDIGGALPASLPSLAFEGATKKNKPNLQIGDIVYARLCVANKDMEPELDCTDGSGKSTGLGQLLGGFMINCSLGLSRKLLSKEFVLLKCLGKYFPFECTVGMNGRVWIDSASIPHTIAIANAVTNSEYMNNNQIETMVKQLARGIQS</sequence>
<comment type="similarity">
    <text evidence="3">Belongs to the RRP40 family.</text>
</comment>
<evidence type="ECO:0000313" key="13">
    <source>
        <dbReference type="Proteomes" id="UP000225706"/>
    </source>
</evidence>
<evidence type="ECO:0000256" key="2">
    <source>
        <dbReference type="ARBA" id="ARBA00004604"/>
    </source>
</evidence>
<dbReference type="PANTHER" id="PTHR21321">
    <property type="entry name" value="PNAS-3 RELATED"/>
    <property type="match status" value="1"/>
</dbReference>
<dbReference type="GO" id="GO:0071038">
    <property type="term" value="P:TRAMP-dependent tRNA surveillance pathway"/>
    <property type="evidence" value="ECO:0007669"/>
    <property type="project" value="TreeGrafter"/>
</dbReference>
<evidence type="ECO:0000256" key="8">
    <source>
        <dbReference type="ARBA" id="ARBA00023242"/>
    </source>
</evidence>
<evidence type="ECO:0000256" key="10">
    <source>
        <dbReference type="ARBA" id="ARBA00069899"/>
    </source>
</evidence>
<dbReference type="GO" id="GO:0003723">
    <property type="term" value="F:RNA binding"/>
    <property type="evidence" value="ECO:0007669"/>
    <property type="project" value="UniProtKB-KW"/>
</dbReference>
<dbReference type="SUPFAM" id="SSF54791">
    <property type="entry name" value="Eukaryotic type KH-domain (KH-domain type I)"/>
    <property type="match status" value="1"/>
</dbReference>
<evidence type="ECO:0000256" key="1">
    <source>
        <dbReference type="ARBA" id="ARBA00004496"/>
    </source>
</evidence>
<dbReference type="PANTHER" id="PTHR21321:SF1">
    <property type="entry name" value="EXOSOME COMPLEX COMPONENT RRP40"/>
    <property type="match status" value="1"/>
</dbReference>
<comment type="caution">
    <text evidence="12">The sequence shown here is derived from an EMBL/GenBank/DDBJ whole genome shotgun (WGS) entry which is preliminary data.</text>
</comment>
<dbReference type="FunFam" id="2.40.50.140:FF:000112">
    <property type="entry name" value="Exosome complex component RRP40"/>
    <property type="match status" value="1"/>
</dbReference>
<dbReference type="InterPro" id="IPR004088">
    <property type="entry name" value="KH_dom_type_1"/>
</dbReference>
<comment type="subcellular location">
    <subcellularLocation>
        <location evidence="1">Cytoplasm</location>
    </subcellularLocation>
    <subcellularLocation>
        <location evidence="2">Nucleus</location>
        <location evidence="2">Nucleolus</location>
    </subcellularLocation>
</comment>
<dbReference type="GO" id="GO:0005730">
    <property type="term" value="C:nucleolus"/>
    <property type="evidence" value="ECO:0007669"/>
    <property type="project" value="UniProtKB-SubCell"/>
</dbReference>
<dbReference type="GO" id="GO:0071035">
    <property type="term" value="P:nuclear polyadenylation-dependent rRNA catabolic process"/>
    <property type="evidence" value="ECO:0007669"/>
    <property type="project" value="TreeGrafter"/>
</dbReference>
<keyword evidence="13" id="KW-1185">Reference proteome</keyword>
<evidence type="ECO:0000256" key="3">
    <source>
        <dbReference type="ARBA" id="ARBA00007841"/>
    </source>
</evidence>
<dbReference type="FunFam" id="3.30.1370.10:FF:000038">
    <property type="entry name" value="exosome complex component RRP40"/>
    <property type="match status" value="1"/>
</dbReference>
<dbReference type="Pfam" id="PF21262">
    <property type="entry name" value="RRP40_S1"/>
    <property type="match status" value="1"/>
</dbReference>
<dbReference type="GO" id="GO:0000177">
    <property type="term" value="C:cytoplasmic exosome (RNase complex)"/>
    <property type="evidence" value="ECO:0007669"/>
    <property type="project" value="TreeGrafter"/>
</dbReference>
<evidence type="ECO:0000256" key="6">
    <source>
        <dbReference type="ARBA" id="ARBA00022835"/>
    </source>
</evidence>
<keyword evidence="5" id="KW-0698">rRNA processing</keyword>
<dbReference type="CDD" id="cd05790">
    <property type="entry name" value="S1_Rrp40"/>
    <property type="match status" value="1"/>
</dbReference>
<dbReference type="AlphaFoldDB" id="A0A2B4SR58"/>
<evidence type="ECO:0000256" key="9">
    <source>
        <dbReference type="ARBA" id="ARBA00030615"/>
    </source>
</evidence>
<dbReference type="GO" id="GO:0071034">
    <property type="term" value="P:CUT catabolic process"/>
    <property type="evidence" value="ECO:0007669"/>
    <property type="project" value="TreeGrafter"/>
</dbReference>
<evidence type="ECO:0000259" key="11">
    <source>
        <dbReference type="Pfam" id="PF15985"/>
    </source>
</evidence>
<evidence type="ECO:0000256" key="5">
    <source>
        <dbReference type="ARBA" id="ARBA00022552"/>
    </source>
</evidence>
<reference evidence="13" key="1">
    <citation type="journal article" date="2017" name="bioRxiv">
        <title>Comparative analysis of the genomes of Stylophora pistillata and Acropora digitifera provides evidence for extensive differences between species of corals.</title>
        <authorList>
            <person name="Voolstra C.R."/>
            <person name="Li Y."/>
            <person name="Liew Y.J."/>
            <person name="Baumgarten S."/>
            <person name="Zoccola D."/>
            <person name="Flot J.-F."/>
            <person name="Tambutte S."/>
            <person name="Allemand D."/>
            <person name="Aranda M."/>
        </authorList>
    </citation>
    <scope>NUCLEOTIDE SEQUENCE [LARGE SCALE GENOMIC DNA]</scope>
</reference>
<protein>
    <recommendedName>
        <fullName evidence="10">Exosome complex component RRP40</fullName>
    </recommendedName>
    <alternativeName>
        <fullName evidence="9">Ribosomal RNA-processing protein 40</fullName>
    </alternativeName>
</protein>
<dbReference type="InterPro" id="IPR049469">
    <property type="entry name" value="RRP40_KH-I"/>
</dbReference>
<name>A0A2B4SR58_STYPI</name>
<dbReference type="OrthoDB" id="340500at2759"/>
<dbReference type="CDD" id="cd22526">
    <property type="entry name" value="KH-I_Rrp40"/>
    <property type="match status" value="1"/>
</dbReference>
<dbReference type="Proteomes" id="UP000225706">
    <property type="component" value="Unassembled WGS sequence"/>
</dbReference>
<keyword evidence="6" id="KW-0271">Exosome</keyword>
<keyword evidence="8" id="KW-0539">Nucleus</keyword>
<dbReference type="STRING" id="50429.A0A2B4SR58"/>
<feature type="domain" description="K Homology" evidence="11">
    <location>
        <begin position="163"/>
        <end position="209"/>
    </location>
</feature>
<dbReference type="InterPro" id="IPR026699">
    <property type="entry name" value="Exosome_RNA_bind1/RRP40/RRP4"/>
</dbReference>
<dbReference type="InterPro" id="IPR036612">
    <property type="entry name" value="KH_dom_type_1_sf"/>
</dbReference>
<dbReference type="GO" id="GO:0034475">
    <property type="term" value="P:U4 snRNA 3'-end processing"/>
    <property type="evidence" value="ECO:0007669"/>
    <property type="project" value="TreeGrafter"/>
</dbReference>
<dbReference type="GO" id="GO:0000176">
    <property type="term" value="C:nuclear exosome (RNase complex)"/>
    <property type="evidence" value="ECO:0007669"/>
    <property type="project" value="TreeGrafter"/>
</dbReference>
<keyword evidence="4" id="KW-0963">Cytoplasm</keyword>
<dbReference type="InterPro" id="IPR012340">
    <property type="entry name" value="NA-bd_OB-fold"/>
</dbReference>
<proteinExistence type="inferred from homology"/>
<keyword evidence="7" id="KW-0694">RNA-binding</keyword>
<dbReference type="EMBL" id="LSMT01000015">
    <property type="protein sequence ID" value="PFX33154.1"/>
    <property type="molecule type" value="Genomic_DNA"/>
</dbReference>
<dbReference type="InterPro" id="IPR037319">
    <property type="entry name" value="Rrp40_S1"/>
</dbReference>
<organism evidence="12 13">
    <name type="scientific">Stylophora pistillata</name>
    <name type="common">Smooth cauliflower coral</name>
    <dbReference type="NCBI Taxonomy" id="50429"/>
    <lineage>
        <taxon>Eukaryota</taxon>
        <taxon>Metazoa</taxon>
        <taxon>Cnidaria</taxon>
        <taxon>Anthozoa</taxon>
        <taxon>Hexacorallia</taxon>
        <taxon>Scleractinia</taxon>
        <taxon>Astrocoeniina</taxon>
        <taxon>Pocilloporidae</taxon>
        <taxon>Stylophora</taxon>
    </lineage>
</organism>
<dbReference type="Gene3D" id="2.40.50.140">
    <property type="entry name" value="Nucleic acid-binding proteins"/>
    <property type="match status" value="1"/>
</dbReference>
<dbReference type="Gene3D" id="3.30.1370.10">
    <property type="entry name" value="K Homology domain, type 1"/>
    <property type="match status" value="1"/>
</dbReference>
<dbReference type="GO" id="GO:0000467">
    <property type="term" value="P:exonucleolytic trimming to generate mature 3'-end of 5.8S rRNA from tricistronic rRNA transcript (SSU-rRNA, 5.8S rRNA, LSU-rRNA)"/>
    <property type="evidence" value="ECO:0007669"/>
    <property type="project" value="TreeGrafter"/>
</dbReference>
<evidence type="ECO:0000256" key="4">
    <source>
        <dbReference type="ARBA" id="ARBA00022490"/>
    </source>
</evidence>
<accession>A0A2B4SR58</accession>
<dbReference type="Gene3D" id="2.40.50.100">
    <property type="match status" value="1"/>
</dbReference>
<dbReference type="SUPFAM" id="SSF110324">
    <property type="entry name" value="Ribosomal L27 protein-like"/>
    <property type="match status" value="1"/>
</dbReference>
<dbReference type="GO" id="GO:0071051">
    <property type="term" value="P:poly(A)-dependent snoRNA 3'-end processing"/>
    <property type="evidence" value="ECO:0007669"/>
    <property type="project" value="TreeGrafter"/>
</dbReference>
<gene>
    <name evidence="12" type="primary">exosc3</name>
    <name evidence="12" type="ORF">AWC38_SpisGene1965</name>
</gene>
<dbReference type="Pfam" id="PF15985">
    <property type="entry name" value="KH_6"/>
    <property type="match status" value="1"/>
</dbReference>
<evidence type="ECO:0000313" key="12">
    <source>
        <dbReference type="EMBL" id="PFX33154.1"/>
    </source>
</evidence>
<dbReference type="SUPFAM" id="SSF50249">
    <property type="entry name" value="Nucleic acid-binding proteins"/>
    <property type="match status" value="1"/>
</dbReference>
<dbReference type="GO" id="GO:0010468">
    <property type="term" value="P:regulation of gene expression"/>
    <property type="evidence" value="ECO:0007669"/>
    <property type="project" value="UniProtKB-ARBA"/>
</dbReference>
<evidence type="ECO:0000256" key="7">
    <source>
        <dbReference type="ARBA" id="ARBA00022884"/>
    </source>
</evidence>